<dbReference type="InterPro" id="IPR024072">
    <property type="entry name" value="DHFR-like_dom_sf"/>
</dbReference>
<dbReference type="GO" id="GO:0009231">
    <property type="term" value="P:riboflavin biosynthetic process"/>
    <property type="evidence" value="ECO:0007669"/>
    <property type="project" value="InterPro"/>
</dbReference>
<keyword evidence="6" id="KW-1185">Reference proteome</keyword>
<evidence type="ECO:0000259" key="4">
    <source>
        <dbReference type="Pfam" id="PF01872"/>
    </source>
</evidence>
<reference evidence="6" key="1">
    <citation type="submission" date="2017-06" db="EMBL/GenBank/DDBJ databases">
        <authorList>
            <person name="Varghese N."/>
            <person name="Submissions S."/>
        </authorList>
    </citation>
    <scope>NUCLEOTIDE SEQUENCE [LARGE SCALE GENOMIC DNA]</scope>
    <source>
        <strain evidence="6">DSM 11116</strain>
    </source>
</reference>
<dbReference type="OrthoDB" id="9800865at2"/>
<dbReference type="Gene3D" id="3.40.430.10">
    <property type="entry name" value="Dihydrofolate Reductase, subunit A"/>
    <property type="match status" value="1"/>
</dbReference>
<organism evidence="5 6">
    <name type="scientific">Hymenobacter gelipurpurascens</name>
    <dbReference type="NCBI Taxonomy" id="89968"/>
    <lineage>
        <taxon>Bacteria</taxon>
        <taxon>Pseudomonadati</taxon>
        <taxon>Bacteroidota</taxon>
        <taxon>Cytophagia</taxon>
        <taxon>Cytophagales</taxon>
        <taxon>Hymenobacteraceae</taxon>
        <taxon>Hymenobacter</taxon>
    </lineage>
</organism>
<dbReference type="AlphaFoldDB" id="A0A212TGT1"/>
<evidence type="ECO:0000256" key="3">
    <source>
        <dbReference type="ARBA" id="ARBA00023002"/>
    </source>
</evidence>
<dbReference type="PANTHER" id="PTHR38011">
    <property type="entry name" value="DIHYDROFOLATE REDUCTASE FAMILY PROTEIN (AFU_ORTHOLOGUE AFUA_8G06820)"/>
    <property type="match status" value="1"/>
</dbReference>
<evidence type="ECO:0000256" key="1">
    <source>
        <dbReference type="ARBA" id="ARBA00005104"/>
    </source>
</evidence>
<evidence type="ECO:0000256" key="2">
    <source>
        <dbReference type="ARBA" id="ARBA00022857"/>
    </source>
</evidence>
<protein>
    <submittedName>
        <fullName evidence="5">Pyrimidine reductase, riboflavin biosynthesis</fullName>
    </submittedName>
</protein>
<feature type="domain" description="Bacterial bifunctional deaminase-reductase C-terminal" evidence="4">
    <location>
        <begin position="3"/>
        <end position="217"/>
    </location>
</feature>
<dbReference type="InterPro" id="IPR002734">
    <property type="entry name" value="RibDG_C"/>
</dbReference>
<dbReference type="RefSeq" id="WP_088842501.1">
    <property type="nucleotide sequence ID" value="NZ_FYEW01000001.1"/>
</dbReference>
<sequence>MKPHVICHMMASLDGRIITKRWGGKPDTKAYETTAANFDAQAWLCGRVTFEVDFTGGLPPDLRAGDSVPDRQDFVADKEATSFAVAVDAHGKLGWESAYIDGDHVVAVLSEQVSDEYLAYLRRQGVSYLFGGVQELDFALVLEKLGRLFPIQTILLEGGGHVNGSLLKAGLVDELSLLYYPVIDGAASSPTVFEQGEQPGPPAQLQLQQVEQLPDNILWMRYSVTGR</sequence>
<dbReference type="PANTHER" id="PTHR38011:SF7">
    <property type="entry name" value="2,5-DIAMINO-6-RIBOSYLAMINO-4(3H)-PYRIMIDINONE 5'-PHOSPHATE REDUCTASE"/>
    <property type="match status" value="1"/>
</dbReference>
<accession>A0A212TGT1</accession>
<dbReference type="SUPFAM" id="SSF53597">
    <property type="entry name" value="Dihydrofolate reductase-like"/>
    <property type="match status" value="1"/>
</dbReference>
<dbReference type="Pfam" id="PF01872">
    <property type="entry name" value="RibD_C"/>
    <property type="match status" value="1"/>
</dbReference>
<dbReference type="InterPro" id="IPR050765">
    <property type="entry name" value="Riboflavin_Biosynth_HTPR"/>
</dbReference>
<evidence type="ECO:0000313" key="5">
    <source>
        <dbReference type="EMBL" id="SNC65258.1"/>
    </source>
</evidence>
<name>A0A212TGT1_9BACT</name>
<gene>
    <name evidence="5" type="ORF">SAMN06265337_1247</name>
</gene>
<keyword evidence="3" id="KW-0560">Oxidoreductase</keyword>
<evidence type="ECO:0000313" key="6">
    <source>
        <dbReference type="Proteomes" id="UP000198131"/>
    </source>
</evidence>
<proteinExistence type="predicted"/>
<dbReference type="GO" id="GO:0008703">
    <property type="term" value="F:5-amino-6-(5-phosphoribosylamino)uracil reductase activity"/>
    <property type="evidence" value="ECO:0007669"/>
    <property type="project" value="InterPro"/>
</dbReference>
<dbReference type="Proteomes" id="UP000198131">
    <property type="component" value="Unassembled WGS sequence"/>
</dbReference>
<comment type="pathway">
    <text evidence="1">Cofactor biosynthesis; riboflavin biosynthesis.</text>
</comment>
<dbReference type="EMBL" id="FYEW01000001">
    <property type="protein sequence ID" value="SNC65258.1"/>
    <property type="molecule type" value="Genomic_DNA"/>
</dbReference>
<keyword evidence="2" id="KW-0521">NADP</keyword>